<comment type="caution">
    <text evidence="3">The sequence shown here is derived from an EMBL/GenBank/DDBJ whole genome shotgun (WGS) entry which is preliminary data.</text>
</comment>
<keyword evidence="2" id="KW-0472">Membrane</keyword>
<keyword evidence="4" id="KW-1185">Reference proteome</keyword>
<feature type="region of interest" description="Disordered" evidence="1">
    <location>
        <begin position="133"/>
        <end position="158"/>
    </location>
</feature>
<feature type="transmembrane region" description="Helical" evidence="2">
    <location>
        <begin position="12"/>
        <end position="33"/>
    </location>
</feature>
<dbReference type="AlphaFoldDB" id="A0A852RF95"/>
<proteinExistence type="predicted"/>
<dbReference type="Proteomes" id="UP000586095">
    <property type="component" value="Unassembled WGS sequence"/>
</dbReference>
<evidence type="ECO:0000256" key="1">
    <source>
        <dbReference type="SAM" id="MobiDB-lite"/>
    </source>
</evidence>
<feature type="transmembrane region" description="Helical" evidence="2">
    <location>
        <begin position="45"/>
        <end position="71"/>
    </location>
</feature>
<dbReference type="EMBL" id="JACCBD010000001">
    <property type="protein sequence ID" value="NYD27540.1"/>
    <property type="molecule type" value="Genomic_DNA"/>
</dbReference>
<dbReference type="RefSeq" id="WP_185987413.1">
    <property type="nucleotide sequence ID" value="NZ_BAAALZ010000001.1"/>
</dbReference>
<accession>A0A852RF95</accession>
<evidence type="ECO:0000313" key="3">
    <source>
        <dbReference type="EMBL" id="NYD27540.1"/>
    </source>
</evidence>
<feature type="compositionally biased region" description="Basic and acidic residues" evidence="1">
    <location>
        <begin position="142"/>
        <end position="151"/>
    </location>
</feature>
<evidence type="ECO:0000256" key="2">
    <source>
        <dbReference type="SAM" id="Phobius"/>
    </source>
</evidence>
<name>A0A852RF95_9MICO</name>
<organism evidence="3 4">
    <name type="scientific">Leucobacter aridicollis</name>
    <dbReference type="NCBI Taxonomy" id="283878"/>
    <lineage>
        <taxon>Bacteria</taxon>
        <taxon>Bacillati</taxon>
        <taxon>Actinomycetota</taxon>
        <taxon>Actinomycetes</taxon>
        <taxon>Micrococcales</taxon>
        <taxon>Microbacteriaceae</taxon>
        <taxon>Leucobacter</taxon>
    </lineage>
</organism>
<keyword evidence="2" id="KW-0812">Transmembrane</keyword>
<keyword evidence="2" id="KW-1133">Transmembrane helix</keyword>
<reference evidence="3 4" key="1">
    <citation type="submission" date="2020-07" db="EMBL/GenBank/DDBJ databases">
        <title>Sequencing the genomes of 1000 actinobacteria strains.</title>
        <authorList>
            <person name="Klenk H.-P."/>
        </authorList>
    </citation>
    <scope>NUCLEOTIDE SEQUENCE [LARGE SCALE GENOMIC DNA]</scope>
    <source>
        <strain evidence="3 4">DSM 17380</strain>
    </source>
</reference>
<sequence length="158" mass="16810">MHDPRRISSLKFVVVTRSLAAALLAAGSALAFGQLVGETAHVDRALYALGGGIIAALALWFFGVGYTPVVLDAGDALLVGRSRIRVPLRRITAVSHNVPTMRGGRAYTEITTPAYPGGTFGYIPRDLVTGFTSVPEPPSTTDLRERVERARASRPSPP</sequence>
<gene>
    <name evidence="3" type="ORF">BJ960_002343</name>
</gene>
<evidence type="ECO:0000313" key="4">
    <source>
        <dbReference type="Proteomes" id="UP000586095"/>
    </source>
</evidence>
<protein>
    <recommendedName>
        <fullName evidence="5">PH domain-containing protein</fullName>
    </recommendedName>
</protein>
<evidence type="ECO:0008006" key="5">
    <source>
        <dbReference type="Google" id="ProtNLM"/>
    </source>
</evidence>